<protein>
    <submittedName>
        <fullName evidence="2">Uncharacterized protein</fullName>
    </submittedName>
</protein>
<evidence type="ECO:0000313" key="2">
    <source>
        <dbReference type="EMBL" id="KAF7543310.1"/>
    </source>
</evidence>
<accession>A0A9P5H451</accession>
<feature type="transmembrane region" description="Helical" evidence="1">
    <location>
        <begin position="267"/>
        <end position="292"/>
    </location>
</feature>
<keyword evidence="1" id="KW-0472">Membrane</keyword>
<dbReference type="OrthoDB" id="5096326at2759"/>
<reference evidence="2" key="1">
    <citation type="submission" date="2020-03" db="EMBL/GenBank/DDBJ databases">
        <title>Draft Genome Sequence of Cylindrodendrum hubeiense.</title>
        <authorList>
            <person name="Buettner E."/>
            <person name="Kellner H."/>
        </authorList>
    </citation>
    <scope>NUCLEOTIDE SEQUENCE</scope>
    <source>
        <strain evidence="2">IHI 201604</strain>
    </source>
</reference>
<name>A0A9P5H451_9HYPO</name>
<feature type="transmembrane region" description="Helical" evidence="1">
    <location>
        <begin position="201"/>
        <end position="223"/>
    </location>
</feature>
<organism evidence="2 3">
    <name type="scientific">Cylindrodendrum hubeiense</name>
    <dbReference type="NCBI Taxonomy" id="595255"/>
    <lineage>
        <taxon>Eukaryota</taxon>
        <taxon>Fungi</taxon>
        <taxon>Dikarya</taxon>
        <taxon>Ascomycota</taxon>
        <taxon>Pezizomycotina</taxon>
        <taxon>Sordariomycetes</taxon>
        <taxon>Hypocreomycetidae</taxon>
        <taxon>Hypocreales</taxon>
        <taxon>Nectriaceae</taxon>
        <taxon>Cylindrodendrum</taxon>
    </lineage>
</organism>
<evidence type="ECO:0000313" key="3">
    <source>
        <dbReference type="Proteomes" id="UP000722485"/>
    </source>
</evidence>
<keyword evidence="1" id="KW-1133">Transmembrane helix</keyword>
<dbReference type="AlphaFoldDB" id="A0A9P5H451"/>
<keyword evidence="1" id="KW-0812">Transmembrane</keyword>
<feature type="transmembrane region" description="Helical" evidence="1">
    <location>
        <begin position="168"/>
        <end position="189"/>
    </location>
</feature>
<feature type="transmembrane region" description="Helical" evidence="1">
    <location>
        <begin position="21"/>
        <end position="42"/>
    </location>
</feature>
<comment type="caution">
    <text evidence="2">The sequence shown here is derived from an EMBL/GenBank/DDBJ whole genome shotgun (WGS) entry which is preliminary data.</text>
</comment>
<sequence>MSIKRSSCAEMWGVEENSRGWRIWLLFAVFLGLIVNFIAVLGCLSDTTSSIFLYKIEQTDLLAAVEVVTNRSAETFKNPALPETWYWGLSGVCDSNHNCKTAFPPIFSLGGMVENSLKAEIGDDKDAYAEAIAPWASVIRSYGIDGSSSTKASKLHDERKKFVPFAKASAAMAILALLTSATILIAAVATMSSRRIPLWALYLGTFVDGMLLLAATILAMYALKNGPHSLLEYAASMNGTTFESQVVSPEYMGPGMYTLVGGVLVKFLAIAGVFIGFIIFGIISLVAACLAVQL</sequence>
<evidence type="ECO:0000256" key="1">
    <source>
        <dbReference type="SAM" id="Phobius"/>
    </source>
</evidence>
<gene>
    <name evidence="2" type="ORF">G7Z17_g10839</name>
</gene>
<dbReference type="Proteomes" id="UP000722485">
    <property type="component" value="Unassembled WGS sequence"/>
</dbReference>
<proteinExistence type="predicted"/>
<dbReference type="EMBL" id="JAANBB010000375">
    <property type="protein sequence ID" value="KAF7543310.1"/>
    <property type="molecule type" value="Genomic_DNA"/>
</dbReference>
<keyword evidence="3" id="KW-1185">Reference proteome</keyword>